<protein>
    <recommendedName>
        <fullName evidence="1">HNH nuclease domain-containing protein</fullName>
    </recommendedName>
</protein>
<name>A0A1X1WPG4_MYCGO</name>
<organism evidence="2 3">
    <name type="scientific">Mycobacterium gordonae</name>
    <dbReference type="NCBI Taxonomy" id="1778"/>
    <lineage>
        <taxon>Bacteria</taxon>
        <taxon>Bacillati</taxon>
        <taxon>Actinomycetota</taxon>
        <taxon>Actinomycetes</taxon>
        <taxon>Mycobacteriales</taxon>
        <taxon>Mycobacteriaceae</taxon>
        <taxon>Mycobacterium</taxon>
    </lineage>
</organism>
<dbReference type="InterPro" id="IPR002711">
    <property type="entry name" value="HNH"/>
</dbReference>
<dbReference type="Proteomes" id="UP000193928">
    <property type="component" value="Unassembled WGS sequence"/>
</dbReference>
<dbReference type="GO" id="GO:0004519">
    <property type="term" value="F:endonuclease activity"/>
    <property type="evidence" value="ECO:0007669"/>
    <property type="project" value="InterPro"/>
</dbReference>
<sequence>MPLSNRPVKCAACRQPINDVISAFVSAGQCVHKLCPGPNRLLAAKRRHRHEPIKRATVFERDGWKCGICRKKIDKRLQHPHPMSAVVDHVVPIKLGGPNTYVNVQAAHWKCNATKSWTGHGDQLALIG</sequence>
<evidence type="ECO:0000313" key="3">
    <source>
        <dbReference type="Proteomes" id="UP000193928"/>
    </source>
</evidence>
<dbReference type="GO" id="GO:0003676">
    <property type="term" value="F:nucleic acid binding"/>
    <property type="evidence" value="ECO:0007669"/>
    <property type="project" value="InterPro"/>
</dbReference>
<dbReference type="GO" id="GO:0008270">
    <property type="term" value="F:zinc ion binding"/>
    <property type="evidence" value="ECO:0007669"/>
    <property type="project" value="InterPro"/>
</dbReference>
<dbReference type="Gene3D" id="1.10.30.50">
    <property type="match status" value="1"/>
</dbReference>
<dbReference type="EMBL" id="LQOY01000071">
    <property type="protein sequence ID" value="ORV88536.1"/>
    <property type="molecule type" value="Genomic_DNA"/>
</dbReference>
<feature type="domain" description="HNH nuclease" evidence="1">
    <location>
        <begin position="53"/>
        <end position="113"/>
    </location>
</feature>
<reference evidence="2 3" key="1">
    <citation type="submission" date="2016-01" db="EMBL/GenBank/DDBJ databases">
        <title>The new phylogeny of the genus Mycobacterium.</title>
        <authorList>
            <person name="Tarcisio F."/>
            <person name="Conor M."/>
            <person name="Antonella G."/>
            <person name="Elisabetta G."/>
            <person name="Giulia F.S."/>
            <person name="Sara T."/>
            <person name="Anna F."/>
            <person name="Clotilde B."/>
            <person name="Roberto B."/>
            <person name="Veronica D.S."/>
            <person name="Fabio R."/>
            <person name="Monica P."/>
            <person name="Olivier J."/>
            <person name="Enrico T."/>
            <person name="Nicola S."/>
        </authorList>
    </citation>
    <scope>NUCLEOTIDE SEQUENCE [LARGE SCALE GENOMIC DNA]</scope>
    <source>
        <strain evidence="2 3">DSM 44160</strain>
    </source>
</reference>
<keyword evidence="3" id="KW-1185">Reference proteome</keyword>
<comment type="caution">
    <text evidence="2">The sequence shown here is derived from an EMBL/GenBank/DDBJ whole genome shotgun (WGS) entry which is preliminary data.</text>
</comment>
<dbReference type="InterPro" id="IPR003615">
    <property type="entry name" value="HNH_nuc"/>
</dbReference>
<dbReference type="AlphaFoldDB" id="A0A1X1WPG4"/>
<dbReference type="CDD" id="cd00085">
    <property type="entry name" value="HNHc"/>
    <property type="match status" value="1"/>
</dbReference>
<dbReference type="SMART" id="SM00507">
    <property type="entry name" value="HNHc"/>
    <property type="match status" value="1"/>
</dbReference>
<evidence type="ECO:0000313" key="2">
    <source>
        <dbReference type="EMBL" id="ORV88536.1"/>
    </source>
</evidence>
<proteinExistence type="predicted"/>
<accession>A0A1X1WPG4</accession>
<dbReference type="RefSeq" id="WP_069435506.1">
    <property type="nucleotide sequence ID" value="NZ_JACKSU010000009.1"/>
</dbReference>
<evidence type="ECO:0000259" key="1">
    <source>
        <dbReference type="SMART" id="SM00507"/>
    </source>
</evidence>
<dbReference type="Pfam" id="PF01844">
    <property type="entry name" value="HNH"/>
    <property type="match status" value="1"/>
</dbReference>
<gene>
    <name evidence="2" type="ORF">AWC08_22365</name>
</gene>